<gene>
    <name evidence="3" type="ORF">ACFQH9_04105</name>
</gene>
<dbReference type="InterPro" id="IPR011701">
    <property type="entry name" value="MFS"/>
</dbReference>
<dbReference type="Pfam" id="PF14534">
    <property type="entry name" value="DUF4440"/>
    <property type="match status" value="1"/>
</dbReference>
<name>A0ABW1I181_9PSEU</name>
<evidence type="ECO:0000256" key="1">
    <source>
        <dbReference type="SAM" id="Phobius"/>
    </source>
</evidence>
<dbReference type="SUPFAM" id="SSF54427">
    <property type="entry name" value="NTF2-like"/>
    <property type="match status" value="1"/>
</dbReference>
<dbReference type="SUPFAM" id="SSF103473">
    <property type="entry name" value="MFS general substrate transporter"/>
    <property type="match status" value="1"/>
</dbReference>
<accession>A0ABW1I181</accession>
<feature type="transmembrane region" description="Helical" evidence="1">
    <location>
        <begin position="284"/>
        <end position="305"/>
    </location>
</feature>
<feature type="transmembrane region" description="Helical" evidence="1">
    <location>
        <begin position="7"/>
        <end position="26"/>
    </location>
</feature>
<feature type="transmembrane region" description="Helical" evidence="1">
    <location>
        <begin position="193"/>
        <end position="211"/>
    </location>
</feature>
<dbReference type="Proteomes" id="UP001596119">
    <property type="component" value="Unassembled WGS sequence"/>
</dbReference>
<dbReference type="Pfam" id="PF07690">
    <property type="entry name" value="MFS_1"/>
    <property type="match status" value="1"/>
</dbReference>
<comment type="caution">
    <text evidence="3">The sequence shown here is derived from an EMBL/GenBank/DDBJ whole genome shotgun (WGS) entry which is preliminary data.</text>
</comment>
<keyword evidence="1" id="KW-0812">Transmembrane</keyword>
<feature type="transmembrane region" description="Helical" evidence="1">
    <location>
        <begin position="67"/>
        <end position="86"/>
    </location>
</feature>
<dbReference type="InterPro" id="IPR027843">
    <property type="entry name" value="DUF4440"/>
</dbReference>
<keyword evidence="1" id="KW-0472">Membrane</keyword>
<dbReference type="RefSeq" id="WP_379564329.1">
    <property type="nucleotide sequence ID" value="NZ_JBHSQK010000007.1"/>
</dbReference>
<dbReference type="EMBL" id="JBHSQK010000007">
    <property type="protein sequence ID" value="MFC5947457.1"/>
    <property type="molecule type" value="Genomic_DNA"/>
</dbReference>
<dbReference type="InterPro" id="IPR032710">
    <property type="entry name" value="NTF2-like_dom_sf"/>
</dbReference>
<feature type="transmembrane region" description="Helical" evidence="1">
    <location>
        <begin position="317"/>
        <end position="336"/>
    </location>
</feature>
<protein>
    <submittedName>
        <fullName evidence="3">MFS transporter</fullName>
    </submittedName>
</protein>
<feature type="domain" description="DUF4440" evidence="2">
    <location>
        <begin position="423"/>
        <end position="528"/>
    </location>
</feature>
<dbReference type="Gene3D" id="1.20.1250.20">
    <property type="entry name" value="MFS general substrate transporter like domains"/>
    <property type="match status" value="1"/>
</dbReference>
<sequence length="539" mass="55475">MNRSVPWALFAGSAFVLAPTPLWTHYRQLLGLTDVEVTTIFALYGGGVLAGLLVGPASCRLLGARRVVRFGLLICLLAAADFVVSADPVGLLVARTASGLGLGLLSAAAAHVLADGPAGARALTAATHGGVATGALGSGLVVEPFPWPLVTPYVLAAAGMAVADVAVGRVPAPARHECSPAPPVAKGDTRRSAPLVLVSGLLGAFATNWVFGTVTVNASHLVLVQGLPADGIVAGALVAVMQLCGGLGQLAVGRRTAAGPLPVLCFAAGVGVVVISVFCSWPAPLFGGVAMVGLGGGILLRRAFAAGAFGNGWTRRAPALAFYSGMSLPVVGGGWLADRTGLAASIALSGLGAVAVAVASRLVHTASTVRARPSPLSTHCYSAAHDDGSPTAALATFVVRPPNASPPHDGIQPMDTQKVKADILELEDRRYQAMVDNDTKALQELLSDELVYTHSNATRDTKHSYLDKVTAGFFVYHSVEHPVETLVVRDGLAVLTGQMRARVTNNGVERQLDNACLAVWAKEGEDWKFVAYQPTPNQG</sequence>
<feature type="transmembrane region" description="Helical" evidence="1">
    <location>
        <begin position="231"/>
        <end position="252"/>
    </location>
</feature>
<evidence type="ECO:0000313" key="4">
    <source>
        <dbReference type="Proteomes" id="UP001596119"/>
    </source>
</evidence>
<reference evidence="4" key="1">
    <citation type="journal article" date="2019" name="Int. J. Syst. Evol. Microbiol.">
        <title>The Global Catalogue of Microorganisms (GCM) 10K type strain sequencing project: providing services to taxonomists for standard genome sequencing and annotation.</title>
        <authorList>
            <consortium name="The Broad Institute Genomics Platform"/>
            <consortium name="The Broad Institute Genome Sequencing Center for Infectious Disease"/>
            <person name="Wu L."/>
            <person name="Ma J."/>
        </authorList>
    </citation>
    <scope>NUCLEOTIDE SEQUENCE [LARGE SCALE GENOMIC DNA]</scope>
    <source>
        <strain evidence="4">CGMCC 4.7397</strain>
    </source>
</reference>
<evidence type="ECO:0000313" key="3">
    <source>
        <dbReference type="EMBL" id="MFC5947457.1"/>
    </source>
</evidence>
<feature type="transmembrane region" description="Helical" evidence="1">
    <location>
        <begin position="259"/>
        <end position="278"/>
    </location>
</feature>
<proteinExistence type="predicted"/>
<feature type="transmembrane region" description="Helical" evidence="1">
    <location>
        <begin position="38"/>
        <end position="55"/>
    </location>
</feature>
<organism evidence="3 4">
    <name type="scientific">Pseudonocardia lutea</name>
    <dbReference type="NCBI Taxonomy" id="2172015"/>
    <lineage>
        <taxon>Bacteria</taxon>
        <taxon>Bacillati</taxon>
        <taxon>Actinomycetota</taxon>
        <taxon>Actinomycetes</taxon>
        <taxon>Pseudonocardiales</taxon>
        <taxon>Pseudonocardiaceae</taxon>
        <taxon>Pseudonocardia</taxon>
    </lineage>
</organism>
<feature type="transmembrane region" description="Helical" evidence="1">
    <location>
        <begin position="92"/>
        <end position="113"/>
    </location>
</feature>
<keyword evidence="4" id="KW-1185">Reference proteome</keyword>
<feature type="transmembrane region" description="Helical" evidence="1">
    <location>
        <begin position="342"/>
        <end position="363"/>
    </location>
</feature>
<dbReference type="Gene3D" id="3.10.450.50">
    <property type="match status" value="1"/>
</dbReference>
<keyword evidence="1" id="KW-1133">Transmembrane helix</keyword>
<dbReference type="InterPro" id="IPR036259">
    <property type="entry name" value="MFS_trans_sf"/>
</dbReference>
<evidence type="ECO:0000259" key="2">
    <source>
        <dbReference type="Pfam" id="PF14534"/>
    </source>
</evidence>